<keyword evidence="4" id="KW-0735">Signal-anchor</keyword>
<keyword evidence="3" id="KW-0812">Transmembrane</keyword>
<evidence type="ECO:0000313" key="10">
    <source>
        <dbReference type="EMBL" id="KRH71305.1"/>
    </source>
</evidence>
<evidence type="ECO:0000256" key="7">
    <source>
        <dbReference type="SAM" id="SignalP"/>
    </source>
</evidence>
<feature type="signal peptide" evidence="7">
    <location>
        <begin position="1"/>
        <end position="27"/>
    </location>
</feature>
<dbReference type="InterPro" id="IPR029962">
    <property type="entry name" value="TBL"/>
</dbReference>
<dbReference type="EnsemblPlants" id="KRH71305">
    <property type="protein sequence ID" value="KRH71305"/>
    <property type="gene ID" value="GLYMA_02G140100"/>
</dbReference>
<keyword evidence="5" id="KW-1133">Transmembrane helix</keyword>
<dbReference type="Proteomes" id="UP000008827">
    <property type="component" value="Chromosome 2"/>
</dbReference>
<dbReference type="EMBL" id="CM000835">
    <property type="protein sequence ID" value="KRH71305.1"/>
    <property type="molecule type" value="Genomic_DNA"/>
</dbReference>
<evidence type="ECO:0000256" key="3">
    <source>
        <dbReference type="ARBA" id="ARBA00022692"/>
    </source>
</evidence>
<evidence type="ECO:0000256" key="2">
    <source>
        <dbReference type="ARBA" id="ARBA00007727"/>
    </source>
</evidence>
<reference evidence="10 11" key="1">
    <citation type="journal article" date="2010" name="Nature">
        <title>Genome sequence of the palaeopolyploid soybean.</title>
        <authorList>
            <person name="Schmutz J."/>
            <person name="Cannon S.B."/>
            <person name="Schlueter J."/>
            <person name="Ma J."/>
            <person name="Mitros T."/>
            <person name="Nelson W."/>
            <person name="Hyten D.L."/>
            <person name="Song Q."/>
            <person name="Thelen J.J."/>
            <person name="Cheng J."/>
            <person name="Xu D."/>
            <person name="Hellsten U."/>
            <person name="May G.D."/>
            <person name="Yu Y."/>
            <person name="Sakurai T."/>
            <person name="Umezawa T."/>
            <person name="Bhattacharyya M.K."/>
            <person name="Sandhu D."/>
            <person name="Valliyodan B."/>
            <person name="Lindquist E."/>
            <person name="Peto M."/>
            <person name="Grant D."/>
            <person name="Shu S."/>
            <person name="Goodstein D."/>
            <person name="Barry K."/>
            <person name="Futrell-Griggs M."/>
            <person name="Abernathy B."/>
            <person name="Du J."/>
            <person name="Tian Z."/>
            <person name="Zhu L."/>
            <person name="Gill N."/>
            <person name="Joshi T."/>
            <person name="Libault M."/>
            <person name="Sethuraman A."/>
            <person name="Zhang X.-C."/>
            <person name="Shinozaki K."/>
            <person name="Nguyen H.T."/>
            <person name="Wing R.A."/>
            <person name="Cregan P."/>
            <person name="Specht J."/>
            <person name="Grimwood J."/>
            <person name="Rokhsar D."/>
            <person name="Stacey G."/>
            <person name="Shoemaker R.C."/>
            <person name="Jackson S.A."/>
        </authorList>
    </citation>
    <scope>NUCLEOTIDE SEQUENCE</scope>
    <source>
        <strain evidence="11">cv. Williams 82</strain>
        <tissue evidence="10">Callus</tissue>
    </source>
</reference>
<organism evidence="10">
    <name type="scientific">Glycine max</name>
    <name type="common">Soybean</name>
    <name type="synonym">Glycine hispida</name>
    <dbReference type="NCBI Taxonomy" id="3847"/>
    <lineage>
        <taxon>Eukaryota</taxon>
        <taxon>Viridiplantae</taxon>
        <taxon>Streptophyta</taxon>
        <taxon>Embryophyta</taxon>
        <taxon>Tracheophyta</taxon>
        <taxon>Spermatophyta</taxon>
        <taxon>Magnoliopsida</taxon>
        <taxon>eudicotyledons</taxon>
        <taxon>Gunneridae</taxon>
        <taxon>Pentapetalae</taxon>
        <taxon>rosids</taxon>
        <taxon>fabids</taxon>
        <taxon>Fabales</taxon>
        <taxon>Fabaceae</taxon>
        <taxon>Papilionoideae</taxon>
        <taxon>50 kb inversion clade</taxon>
        <taxon>NPAAA clade</taxon>
        <taxon>indigoferoid/millettioid clade</taxon>
        <taxon>Phaseoleae</taxon>
        <taxon>Glycine</taxon>
        <taxon>Glycine subgen. Soja</taxon>
    </lineage>
</organism>
<evidence type="ECO:0000256" key="4">
    <source>
        <dbReference type="ARBA" id="ARBA00022968"/>
    </source>
</evidence>
<dbReference type="Gramene" id="KRH71305">
    <property type="protein sequence ID" value="KRH71305"/>
    <property type="gene ID" value="GLYMA_02G140100"/>
</dbReference>
<dbReference type="InterPro" id="IPR026057">
    <property type="entry name" value="TBL_C"/>
</dbReference>
<keyword evidence="12" id="KW-1185">Reference proteome</keyword>
<reference evidence="11" key="2">
    <citation type="submission" date="2018-02" db="UniProtKB">
        <authorList>
            <consortium name="EnsemblPlants"/>
        </authorList>
    </citation>
    <scope>IDENTIFICATION</scope>
    <source>
        <strain evidence="11">Williams 82</strain>
    </source>
</reference>
<evidence type="ECO:0000256" key="5">
    <source>
        <dbReference type="ARBA" id="ARBA00022989"/>
    </source>
</evidence>
<keyword evidence="6" id="KW-0472">Membrane</keyword>
<dbReference type="InterPro" id="IPR025846">
    <property type="entry name" value="TBL_N"/>
</dbReference>
<feature type="chain" id="PRO_5014522332" evidence="7">
    <location>
        <begin position="28"/>
        <end position="318"/>
    </location>
</feature>
<dbReference type="PANTHER" id="PTHR32285">
    <property type="entry name" value="PROTEIN TRICHOME BIREFRINGENCE-LIKE 9-RELATED"/>
    <property type="match status" value="1"/>
</dbReference>
<comment type="subcellular location">
    <subcellularLocation>
        <location evidence="1">Membrane</location>
        <topology evidence="1">Single-pass membrane protein</topology>
    </subcellularLocation>
</comment>
<dbReference type="GO" id="GO:0016020">
    <property type="term" value="C:membrane"/>
    <property type="evidence" value="ECO:0007669"/>
    <property type="project" value="UniProtKB-SubCell"/>
</dbReference>
<comment type="similarity">
    <text evidence="2">Belongs to the PC-esterase family. TBL subfamily.</text>
</comment>
<evidence type="ECO:0000313" key="12">
    <source>
        <dbReference type="Proteomes" id="UP000008827"/>
    </source>
</evidence>
<accession>A0A0R0L2F8</accession>
<feature type="domain" description="Trichome birefringence-like C-terminal" evidence="8">
    <location>
        <begin position="223"/>
        <end position="314"/>
    </location>
</feature>
<sequence>MGSKVRTLVLLSLFCLALFVSLHQARAAKSHNNDNNHNVARLKGRKELNRCNLFIGSWVIDPSSHPLYDSSSCPFIDAEFDCQKYGRPDRQYLKYSWKPDSCALPRFDGVSFLNKWKGKKIMFVGDSLSLNMWESLSCMLHASVPNATTSFVRRQAISTVTFEDYGVTIQLYRTPYLVDIDREDVGRVLTLNSIKAGDAWTGMDMLIFNSWHWWTHKGDSQGGQEWNQPRKSCSGELEPLAGSTYPAGLPPAANIVNKVLKNMKNQVYLLDITLLSQLRKDAHPSVYGVDHTGNDCSHWCLPGLPDTWNELLYAALSM</sequence>
<protein>
    <submittedName>
        <fullName evidence="10 11">Uncharacterized protein</fullName>
    </submittedName>
</protein>
<dbReference type="AlphaFoldDB" id="A0A0R0L2F8"/>
<dbReference type="Pfam" id="PF13839">
    <property type="entry name" value="PC-Esterase"/>
    <property type="match status" value="2"/>
</dbReference>
<evidence type="ECO:0000256" key="1">
    <source>
        <dbReference type="ARBA" id="ARBA00004167"/>
    </source>
</evidence>
<gene>
    <name evidence="11" type="primary">LOC100820311</name>
    <name evidence="10" type="ORF">GLYMA_02G140100</name>
</gene>
<keyword evidence="7" id="KW-0732">Signal</keyword>
<evidence type="ECO:0000259" key="8">
    <source>
        <dbReference type="Pfam" id="PF13839"/>
    </source>
</evidence>
<proteinExistence type="inferred from homology"/>
<reference evidence="10" key="3">
    <citation type="submission" date="2018-07" db="EMBL/GenBank/DDBJ databases">
        <title>WGS assembly of Glycine max.</title>
        <authorList>
            <person name="Schmutz J."/>
            <person name="Cannon S."/>
            <person name="Schlueter J."/>
            <person name="Ma J."/>
            <person name="Mitros T."/>
            <person name="Nelson W."/>
            <person name="Hyten D."/>
            <person name="Song Q."/>
            <person name="Thelen J."/>
            <person name="Cheng J."/>
            <person name="Xu D."/>
            <person name="Hellsten U."/>
            <person name="May G."/>
            <person name="Yu Y."/>
            <person name="Sakurai T."/>
            <person name="Umezawa T."/>
            <person name="Bhattacharyya M."/>
            <person name="Sandhu D."/>
            <person name="Valliyodan B."/>
            <person name="Lindquist E."/>
            <person name="Peto M."/>
            <person name="Grant D."/>
            <person name="Shu S."/>
            <person name="Goodstein D."/>
            <person name="Barry K."/>
            <person name="Futrell-Griggs M."/>
            <person name="Abernathy B."/>
            <person name="Du J."/>
            <person name="Tian Z."/>
            <person name="Zhu L."/>
            <person name="Gill N."/>
            <person name="Joshi T."/>
            <person name="Libault M."/>
            <person name="Sethuraman A."/>
            <person name="Zhang X."/>
            <person name="Shinozaki K."/>
            <person name="Nguyen H."/>
            <person name="Wing R."/>
            <person name="Cregan P."/>
            <person name="Specht J."/>
            <person name="Grimwood J."/>
            <person name="Rokhsar D."/>
            <person name="Stacey G."/>
            <person name="Shoemaker R."/>
            <person name="Jackson S."/>
        </authorList>
    </citation>
    <scope>NUCLEOTIDE SEQUENCE</scope>
    <source>
        <tissue evidence="10">Callus</tissue>
    </source>
</reference>
<evidence type="ECO:0000259" key="9">
    <source>
        <dbReference type="Pfam" id="PF14416"/>
    </source>
</evidence>
<dbReference type="Pfam" id="PF14416">
    <property type="entry name" value="PMR5N"/>
    <property type="match status" value="1"/>
</dbReference>
<evidence type="ECO:0000256" key="6">
    <source>
        <dbReference type="ARBA" id="ARBA00023136"/>
    </source>
</evidence>
<evidence type="ECO:0000313" key="11">
    <source>
        <dbReference type="EnsemblPlants" id="KRH71305"/>
    </source>
</evidence>
<dbReference type="ExpressionAtlas" id="A0A0R0L2F8">
    <property type="expression patterns" value="baseline and differential"/>
</dbReference>
<feature type="domain" description="Trichome birefringence-like C-terminal" evidence="8">
    <location>
        <begin position="104"/>
        <end position="218"/>
    </location>
</feature>
<feature type="domain" description="Trichome birefringence-like N-terminal" evidence="9">
    <location>
        <begin position="50"/>
        <end position="102"/>
    </location>
</feature>
<dbReference type="PANTHER" id="PTHR32285:SF295">
    <property type="entry name" value="PMR5 DOMAIN, PC-ESTERASE, PROTEIN TRICHOME BIREFRINGENCE-LIKE 37_38-RELATED"/>
    <property type="match status" value="1"/>
</dbReference>
<dbReference type="GO" id="GO:0016413">
    <property type="term" value="F:O-acetyltransferase activity"/>
    <property type="evidence" value="ECO:0007669"/>
    <property type="project" value="InterPro"/>
</dbReference>
<name>A0A0R0L2F8_SOYBN</name>